<feature type="domain" description="Fe-containing alcohol dehydrogenase-like C-terminal" evidence="3">
    <location>
        <begin position="190"/>
        <end position="389"/>
    </location>
</feature>
<evidence type="ECO:0000259" key="3">
    <source>
        <dbReference type="Pfam" id="PF25137"/>
    </source>
</evidence>
<name>A0A9W6GIF7_9FUSO</name>
<dbReference type="GO" id="GO:0008106">
    <property type="term" value="F:alcohol dehydrogenase (NADP+) activity"/>
    <property type="evidence" value="ECO:0007669"/>
    <property type="project" value="TreeGrafter"/>
</dbReference>
<reference evidence="4" key="1">
    <citation type="submission" date="2022-12" db="EMBL/GenBank/DDBJ databases">
        <title>Reference genome sequencing for broad-spectrum identification of bacterial and archaeal isolates by mass spectrometry.</title>
        <authorList>
            <person name="Sekiguchi Y."/>
            <person name="Tourlousse D.M."/>
        </authorList>
    </citation>
    <scope>NUCLEOTIDE SEQUENCE</scope>
    <source>
        <strain evidence="4">10succ1</strain>
    </source>
</reference>
<dbReference type="PANTHER" id="PTHR43633:SF1">
    <property type="entry name" value="ALCOHOL DEHYDROGENASE YQHD"/>
    <property type="match status" value="1"/>
</dbReference>
<evidence type="ECO:0000256" key="1">
    <source>
        <dbReference type="ARBA" id="ARBA00023002"/>
    </source>
</evidence>
<evidence type="ECO:0000313" key="5">
    <source>
        <dbReference type="Proteomes" id="UP001144471"/>
    </source>
</evidence>
<keyword evidence="5" id="KW-1185">Reference proteome</keyword>
<dbReference type="SUPFAM" id="SSF56796">
    <property type="entry name" value="Dehydroquinate synthase-like"/>
    <property type="match status" value="1"/>
</dbReference>
<proteinExistence type="predicted"/>
<dbReference type="AlphaFoldDB" id="A0A9W6GIF7"/>
<dbReference type="InterPro" id="IPR044731">
    <property type="entry name" value="BDH-like"/>
</dbReference>
<dbReference type="EMBL" id="BSDY01000001">
    <property type="protein sequence ID" value="GLI54652.1"/>
    <property type="molecule type" value="Genomic_DNA"/>
</dbReference>
<dbReference type="PANTHER" id="PTHR43633">
    <property type="entry name" value="ALCOHOL DEHYDROGENASE YQHD"/>
    <property type="match status" value="1"/>
</dbReference>
<comment type="caution">
    <text evidence="4">The sequence shown here is derived from an EMBL/GenBank/DDBJ whole genome shotgun (WGS) entry which is preliminary data.</text>
</comment>
<gene>
    <name evidence="4" type="primary">bdhA</name>
    <name evidence="4" type="ORF">PM10SUCC1_01670</name>
</gene>
<dbReference type="InterPro" id="IPR018211">
    <property type="entry name" value="ADH_Fe_CS"/>
</dbReference>
<dbReference type="PROSITE" id="PS00060">
    <property type="entry name" value="ADH_IRON_2"/>
    <property type="match status" value="1"/>
</dbReference>
<feature type="domain" description="Alcohol dehydrogenase iron-type/glycerol dehydrogenase GldA" evidence="2">
    <location>
        <begin position="8"/>
        <end position="176"/>
    </location>
</feature>
<dbReference type="RefSeq" id="WP_281832460.1">
    <property type="nucleotide sequence ID" value="NZ_BSDY01000001.1"/>
</dbReference>
<dbReference type="GO" id="GO:0046872">
    <property type="term" value="F:metal ion binding"/>
    <property type="evidence" value="ECO:0007669"/>
    <property type="project" value="InterPro"/>
</dbReference>
<dbReference type="GO" id="GO:1990362">
    <property type="term" value="F:butanol dehydrogenase (NAD+) activity"/>
    <property type="evidence" value="ECO:0007669"/>
    <property type="project" value="InterPro"/>
</dbReference>
<dbReference type="Gene3D" id="3.40.50.1970">
    <property type="match status" value="1"/>
</dbReference>
<dbReference type="Pfam" id="PF00465">
    <property type="entry name" value="Fe-ADH"/>
    <property type="match status" value="1"/>
</dbReference>
<dbReference type="GO" id="GO:1990002">
    <property type="term" value="F:methylglyoxal reductase (NADPH) (acetol producing) activity"/>
    <property type="evidence" value="ECO:0007669"/>
    <property type="project" value="TreeGrafter"/>
</dbReference>
<evidence type="ECO:0000259" key="2">
    <source>
        <dbReference type="Pfam" id="PF00465"/>
    </source>
</evidence>
<accession>A0A9W6GIF7</accession>
<dbReference type="FunFam" id="3.40.50.1970:FF:000003">
    <property type="entry name" value="Alcohol dehydrogenase, iron-containing"/>
    <property type="match status" value="1"/>
</dbReference>
<dbReference type="Gene3D" id="1.20.1090.10">
    <property type="entry name" value="Dehydroquinate synthase-like - alpha domain"/>
    <property type="match status" value="1"/>
</dbReference>
<organism evidence="4 5">
    <name type="scientific">Propionigenium maris DSM 9537</name>
    <dbReference type="NCBI Taxonomy" id="1123000"/>
    <lineage>
        <taxon>Bacteria</taxon>
        <taxon>Fusobacteriati</taxon>
        <taxon>Fusobacteriota</taxon>
        <taxon>Fusobacteriia</taxon>
        <taxon>Fusobacteriales</taxon>
        <taxon>Fusobacteriaceae</taxon>
        <taxon>Propionigenium</taxon>
    </lineage>
</organism>
<dbReference type="CDD" id="cd08187">
    <property type="entry name" value="BDH"/>
    <property type="match status" value="1"/>
</dbReference>
<dbReference type="GO" id="GO:0005829">
    <property type="term" value="C:cytosol"/>
    <property type="evidence" value="ECO:0007669"/>
    <property type="project" value="TreeGrafter"/>
</dbReference>
<dbReference type="Pfam" id="PF25137">
    <property type="entry name" value="ADH_Fe_C"/>
    <property type="match status" value="1"/>
</dbReference>
<keyword evidence="1" id="KW-0560">Oxidoreductase</keyword>
<dbReference type="Proteomes" id="UP001144471">
    <property type="component" value="Unassembled WGS sequence"/>
</dbReference>
<dbReference type="InterPro" id="IPR056798">
    <property type="entry name" value="ADH_Fe_C"/>
</dbReference>
<evidence type="ECO:0000313" key="4">
    <source>
        <dbReference type="EMBL" id="GLI54652.1"/>
    </source>
</evidence>
<sequence length="391" mass="43877">MNFNLNLPTRVYFGQGSIKNMEGELKDYRKVMLLYGGGSIKRNGLYDEVIEVLKGAGKDFVEFGGIEPNPRYRSVLAASEVCVAEGVDLILAVGGGSVIDAAKAVALRSRHMEIDFWDLMRNPRYLEGAISVGTILTLAATGSETNCGFVLTNLKREEKLGHGNPNVYPKFAIMDPGYTKSVPRSHTRNGIVDTIAHLLEQYFTPLSDQDVLTDLMLERIERLIKNTMAVGPKLLGDLNNYSYREEHMYYAYMGLNGEIAGKVKRGDWASHGIEHALSAVYDIAHGAGLSIVFPHWMDYVVERKPERVKRMAVNIFEVEDKGSDLAIAREGIERFRKYLRRIEAPLTPRDEGIDQLDIDKVMHAAFARDSVLGHYVKLEEKDVRAIFESMK</sequence>
<dbReference type="InterPro" id="IPR001670">
    <property type="entry name" value="ADH_Fe/GldA"/>
</dbReference>
<protein>
    <submittedName>
        <fullName evidence="4">NADH-dependent alcohol dehydrogenase</fullName>
    </submittedName>
</protein>